<evidence type="ECO:0000256" key="4">
    <source>
        <dbReference type="ARBA" id="ARBA00023167"/>
    </source>
</evidence>
<dbReference type="PANTHER" id="PTHR46832:SF1">
    <property type="entry name" value="5'-METHYLTHIOADENOSINE_S-ADENOSYLHOMOCYSTEINE NUCLEOSIDASE"/>
    <property type="match status" value="1"/>
</dbReference>
<sequence>MSIAIIGAMEEEVALLLSRMTDVRSLKAGVGRLHSGRLNGLDVVLLQSGIGKVNAAVTTTLLLERFHCELIINTGAAGGLAPELKVGDVVIAEELIYSDVDATAFSYAYGQVPQMPDRYPVAGDLLAAAKQVIARTSRAEAVVTGLITTADSFISRPERADEILSRFPAAKATDMEGAAIAQTAYQFSVPFLAVRAISDIAGSEAAGLFKSHLELAATNSAEIVTEILALYTAVETRGAKGVPDR</sequence>
<keyword evidence="2 5" id="KW-0028">Amino-acid biosynthesis</keyword>
<feature type="active site" description="Proton donor" evidence="5">
    <location>
        <position position="199"/>
    </location>
</feature>
<keyword evidence="8" id="KW-1185">Reference proteome</keyword>
<dbReference type="CDD" id="cd09008">
    <property type="entry name" value="MTAN"/>
    <property type="match status" value="1"/>
</dbReference>
<evidence type="ECO:0000256" key="1">
    <source>
        <dbReference type="ARBA" id="ARBA00004945"/>
    </source>
</evidence>
<dbReference type="EMBL" id="WHOB01000039">
    <property type="protein sequence ID" value="NOU80140.1"/>
    <property type="molecule type" value="Genomic_DNA"/>
</dbReference>
<dbReference type="Pfam" id="PF01048">
    <property type="entry name" value="PNP_UDP_1"/>
    <property type="match status" value="1"/>
</dbReference>
<comment type="catalytic activity">
    <reaction evidence="5">
        <text>S-adenosyl-L-homocysteine + H2O = S-(5-deoxy-D-ribos-5-yl)-L-homocysteine + adenine</text>
        <dbReference type="Rhea" id="RHEA:17805"/>
        <dbReference type="ChEBI" id="CHEBI:15377"/>
        <dbReference type="ChEBI" id="CHEBI:16708"/>
        <dbReference type="ChEBI" id="CHEBI:57856"/>
        <dbReference type="ChEBI" id="CHEBI:58195"/>
        <dbReference type="EC" id="3.2.2.9"/>
    </reaction>
</comment>
<dbReference type="GO" id="GO:0008782">
    <property type="term" value="F:adenosylhomocysteine nucleosidase activity"/>
    <property type="evidence" value="ECO:0007669"/>
    <property type="project" value="UniProtKB-EC"/>
</dbReference>
<comment type="similarity">
    <text evidence="5">Belongs to the PNP/UDP phosphorylase family. MtnN subfamily.</text>
</comment>
<proteinExistence type="inferred from homology"/>
<dbReference type="SUPFAM" id="SSF53167">
    <property type="entry name" value="Purine and uridine phosphorylases"/>
    <property type="match status" value="1"/>
</dbReference>
<evidence type="ECO:0000256" key="2">
    <source>
        <dbReference type="ARBA" id="ARBA00022605"/>
    </source>
</evidence>
<keyword evidence="7" id="KW-0326">Glycosidase</keyword>
<comment type="catalytic activity">
    <reaction evidence="5">
        <text>5'-deoxyadenosine + H2O = 5-deoxy-D-ribose + adenine</text>
        <dbReference type="Rhea" id="RHEA:29859"/>
        <dbReference type="ChEBI" id="CHEBI:15377"/>
        <dbReference type="ChEBI" id="CHEBI:16708"/>
        <dbReference type="ChEBI" id="CHEBI:17319"/>
        <dbReference type="ChEBI" id="CHEBI:149540"/>
        <dbReference type="EC" id="3.2.2.9"/>
    </reaction>
</comment>
<evidence type="ECO:0000256" key="5">
    <source>
        <dbReference type="HAMAP-Rule" id="MF_01684"/>
    </source>
</evidence>
<evidence type="ECO:0000259" key="6">
    <source>
        <dbReference type="Pfam" id="PF01048"/>
    </source>
</evidence>
<dbReference type="InterPro" id="IPR010049">
    <property type="entry name" value="MTA_SAH_Nsdase"/>
</dbReference>
<organism evidence="7 8">
    <name type="scientific">Paenibacillus phytohabitans</name>
    <dbReference type="NCBI Taxonomy" id="2654978"/>
    <lineage>
        <taxon>Bacteria</taxon>
        <taxon>Bacillati</taxon>
        <taxon>Bacillota</taxon>
        <taxon>Bacilli</taxon>
        <taxon>Bacillales</taxon>
        <taxon>Paenibacillaceae</taxon>
        <taxon>Paenibacillus</taxon>
    </lineage>
</organism>
<feature type="domain" description="Nucleoside phosphorylase" evidence="6">
    <location>
        <begin position="3"/>
        <end position="229"/>
    </location>
</feature>
<feature type="active site" description="Proton acceptor" evidence="5">
    <location>
        <position position="12"/>
    </location>
</feature>
<dbReference type="NCBIfam" id="TIGR01704">
    <property type="entry name" value="MTA_SAH-Nsdase"/>
    <property type="match status" value="1"/>
</dbReference>
<dbReference type="Proteomes" id="UP000596857">
    <property type="component" value="Unassembled WGS sequence"/>
</dbReference>
<name>A0ABX1YGK4_9BACL</name>
<comment type="function">
    <text evidence="5">Catalyzes the irreversible cleavage of the glycosidic bond in both 5'-methylthioadenosine (MTA) and S-adenosylhomocysteine (SAH/AdoHcy) to adenine and the corresponding thioribose, 5'-methylthioribose and S-ribosylhomocysteine, respectively. Also cleaves 5'-deoxyadenosine, a toxic by-product of radical S-adenosylmethionine (SAM) enzymes, into 5-deoxyribose and adenine.</text>
</comment>
<dbReference type="NCBIfam" id="NF004079">
    <property type="entry name" value="PRK05584.1"/>
    <property type="match status" value="1"/>
</dbReference>
<protein>
    <recommendedName>
        <fullName evidence="5">5'-methylthioadenosine/S-adenosylhomocysteine nucleosidase</fullName>
        <shortName evidence="5">MTA/SAH nucleosidase</shortName>
        <shortName evidence="5">MTAN</shortName>
        <ecNumber evidence="5">3.2.2.9</ecNumber>
    </recommendedName>
    <alternativeName>
        <fullName evidence="5">5'-deoxyadenosine nucleosidase</fullName>
        <shortName evidence="5">DOA nucleosidase</shortName>
        <shortName evidence="5">dAdo nucleosidase</shortName>
    </alternativeName>
    <alternativeName>
        <fullName evidence="5">5'-methylthioadenosine nucleosidase</fullName>
        <shortName evidence="5">MTA nucleosidase</shortName>
    </alternativeName>
    <alternativeName>
        <fullName evidence="5">S-adenosylhomocysteine nucleosidase</fullName>
        <shortName evidence="5">AdoHcy nucleosidase</shortName>
        <shortName evidence="5">SAH nucleosidase</shortName>
        <shortName evidence="5">SRH nucleosidase</shortName>
    </alternativeName>
</protein>
<dbReference type="RefSeq" id="WP_171717856.1">
    <property type="nucleotide sequence ID" value="NZ_WHOB01000039.1"/>
</dbReference>
<feature type="binding site" evidence="5">
    <location>
        <position position="78"/>
    </location>
    <ligand>
        <name>substrate</name>
    </ligand>
</feature>
<evidence type="ECO:0000313" key="7">
    <source>
        <dbReference type="EMBL" id="NOU80140.1"/>
    </source>
</evidence>
<dbReference type="HAMAP" id="MF_01684">
    <property type="entry name" value="Salvage_MtnN"/>
    <property type="match status" value="1"/>
</dbReference>
<gene>
    <name evidence="5" type="primary">mtnN</name>
    <name evidence="7" type="ORF">GC101_14820</name>
</gene>
<comment type="caution">
    <text evidence="7">The sequence shown here is derived from an EMBL/GenBank/DDBJ whole genome shotgun (WGS) entry which is preliminary data.</text>
</comment>
<reference evidence="7 8" key="1">
    <citation type="submission" date="2019-10" db="EMBL/GenBank/DDBJ databases">
        <title>Description of Paenibacillus terricola sp. nov.</title>
        <authorList>
            <person name="Carlier A."/>
            <person name="Qi S."/>
        </authorList>
    </citation>
    <scope>NUCLEOTIDE SEQUENCE [LARGE SCALE GENOMIC DNA]</scope>
    <source>
        <strain evidence="7 8">LMG 31459</strain>
    </source>
</reference>
<feature type="binding site" evidence="5">
    <location>
        <begin position="175"/>
        <end position="176"/>
    </location>
    <ligand>
        <name>substrate</name>
    </ligand>
</feature>
<feature type="binding site" evidence="5">
    <location>
        <position position="154"/>
    </location>
    <ligand>
        <name>substrate</name>
    </ligand>
</feature>
<comment type="catalytic activity">
    <reaction evidence="5">
        <text>S-methyl-5'-thioadenosine + H2O = 5-(methylsulfanyl)-D-ribose + adenine</text>
        <dbReference type="Rhea" id="RHEA:13617"/>
        <dbReference type="ChEBI" id="CHEBI:15377"/>
        <dbReference type="ChEBI" id="CHEBI:16708"/>
        <dbReference type="ChEBI" id="CHEBI:17509"/>
        <dbReference type="ChEBI" id="CHEBI:78440"/>
        <dbReference type="EC" id="3.2.2.9"/>
    </reaction>
</comment>
<keyword evidence="4 5" id="KW-0486">Methionine biosynthesis</keyword>
<evidence type="ECO:0000313" key="8">
    <source>
        <dbReference type="Proteomes" id="UP000596857"/>
    </source>
</evidence>
<comment type="pathway">
    <text evidence="1 5">Amino-acid biosynthesis; L-methionine biosynthesis via salvage pathway; S-methyl-5-thio-alpha-D-ribose 1-phosphate from S-methyl-5'-thioadenosine (hydrolase route): step 1/2.</text>
</comment>
<dbReference type="EC" id="3.2.2.9" evidence="5"/>
<dbReference type="PANTHER" id="PTHR46832">
    <property type="entry name" value="5'-METHYLTHIOADENOSINE/S-ADENOSYLHOMOCYSTEINE NUCLEOSIDASE"/>
    <property type="match status" value="1"/>
</dbReference>
<keyword evidence="3 5" id="KW-0378">Hydrolase</keyword>
<accession>A0ABX1YGK4</accession>
<dbReference type="Gene3D" id="3.40.50.1580">
    <property type="entry name" value="Nucleoside phosphorylase domain"/>
    <property type="match status" value="1"/>
</dbReference>
<dbReference type="InterPro" id="IPR000845">
    <property type="entry name" value="Nucleoside_phosphorylase_d"/>
</dbReference>
<dbReference type="InterPro" id="IPR035994">
    <property type="entry name" value="Nucleoside_phosphorylase_sf"/>
</dbReference>
<evidence type="ECO:0000256" key="3">
    <source>
        <dbReference type="ARBA" id="ARBA00022801"/>
    </source>
</evidence>